<dbReference type="EMBL" id="SDIL01000013">
    <property type="protein sequence ID" value="RXK40907.1"/>
    <property type="molecule type" value="Genomic_DNA"/>
</dbReference>
<dbReference type="InterPro" id="IPR036521">
    <property type="entry name" value="SRP19-like_sf"/>
</dbReference>
<dbReference type="VEuPathDB" id="FungiDB:TREMEDRAFT_67581"/>
<accession>A0A4V1M4M7</accession>
<evidence type="ECO:0000313" key="6">
    <source>
        <dbReference type="EMBL" id="RXK40907.1"/>
    </source>
</evidence>
<keyword evidence="7" id="KW-1185">Reference proteome</keyword>
<dbReference type="AlphaFoldDB" id="A0A4V1M4M7"/>
<evidence type="ECO:0000256" key="5">
    <source>
        <dbReference type="SAM" id="MobiDB-lite"/>
    </source>
</evidence>
<dbReference type="PANTHER" id="PTHR17453:SF0">
    <property type="entry name" value="SIGNAL RECOGNITION PARTICLE 19 KDA PROTEIN"/>
    <property type="match status" value="1"/>
</dbReference>
<dbReference type="Gene3D" id="3.30.56.30">
    <property type="entry name" value="Signal recognition particle, SRP19-like subunit"/>
    <property type="match status" value="1"/>
</dbReference>
<sequence>MSSGPTVEDYFDDETDLPLPSSSQIRTLPDQGYRGALLEEIADEDDDLDFTRLAEQSRGVFGEGTQAPITSTRASTSTEKGKVAYRDGADSISRSSGGPPINPNTPMGTFMGDMMRLQQVEDERIAKLRNQFEGANMVDASVYKSWHTVYPLYFDAKVSINNGRRVGRKDSLWWPQATHISAACRTLGLPSVLEPDKTHPADWANPGRVKVQIVEEGRFVNPIVKNRTQLYHQLSKQILASHPSLVFTSEARPNKSTKVITKDKKKKSKATPSTNPFRLPSRPPRAPQPVPTLEERLPLHSPMVPTGVAVAAVKREVEAEKENKKKGLTMGGEEKQPKMKRVVVRGKR</sequence>
<keyword evidence="2" id="KW-0963">Cytoplasm</keyword>
<feature type="compositionally biased region" description="Pro residues" evidence="5">
    <location>
        <begin position="281"/>
        <end position="290"/>
    </location>
</feature>
<evidence type="ECO:0000256" key="1">
    <source>
        <dbReference type="ARBA" id="ARBA00004496"/>
    </source>
</evidence>
<keyword evidence="3" id="KW-0733">Signal recognition particle</keyword>
<feature type="region of interest" description="Disordered" evidence="5">
    <location>
        <begin position="1"/>
        <end position="30"/>
    </location>
</feature>
<dbReference type="Proteomes" id="UP000289152">
    <property type="component" value="Unassembled WGS sequence"/>
</dbReference>
<name>A0A4V1M4M7_TREME</name>
<evidence type="ECO:0000313" key="7">
    <source>
        <dbReference type="Proteomes" id="UP000289152"/>
    </source>
</evidence>
<evidence type="ECO:0000256" key="2">
    <source>
        <dbReference type="ARBA" id="ARBA00022490"/>
    </source>
</evidence>
<evidence type="ECO:0000256" key="4">
    <source>
        <dbReference type="ARBA" id="ARBA00023274"/>
    </source>
</evidence>
<dbReference type="InterPro" id="IPR002778">
    <property type="entry name" value="Signal_recog_particle_SRP19"/>
</dbReference>
<dbReference type="OrthoDB" id="2190947at2759"/>
<keyword evidence="4" id="KW-0687">Ribonucleoprotein</keyword>
<dbReference type="STRING" id="5217.A0A4V1M4M7"/>
<dbReference type="InParanoid" id="A0A4V1M4M7"/>
<feature type="compositionally biased region" description="Basic residues" evidence="5">
    <location>
        <begin position="338"/>
        <end position="348"/>
    </location>
</feature>
<comment type="caution">
    <text evidence="6">The sequence shown here is derived from an EMBL/GenBank/DDBJ whole genome shotgun (WGS) entry which is preliminary data.</text>
</comment>
<gene>
    <name evidence="6" type="ORF">M231_01755</name>
</gene>
<organism evidence="6 7">
    <name type="scientific">Tremella mesenterica</name>
    <name type="common">Jelly fungus</name>
    <dbReference type="NCBI Taxonomy" id="5217"/>
    <lineage>
        <taxon>Eukaryota</taxon>
        <taxon>Fungi</taxon>
        <taxon>Dikarya</taxon>
        <taxon>Basidiomycota</taxon>
        <taxon>Agaricomycotina</taxon>
        <taxon>Tremellomycetes</taxon>
        <taxon>Tremellales</taxon>
        <taxon>Tremellaceae</taxon>
        <taxon>Tremella</taxon>
    </lineage>
</organism>
<dbReference type="SUPFAM" id="SSF69695">
    <property type="entry name" value="SRP19"/>
    <property type="match status" value="1"/>
</dbReference>
<dbReference type="Pfam" id="PF01922">
    <property type="entry name" value="SRP19"/>
    <property type="match status" value="1"/>
</dbReference>
<dbReference type="GO" id="GO:0008312">
    <property type="term" value="F:7S RNA binding"/>
    <property type="evidence" value="ECO:0007669"/>
    <property type="project" value="InterPro"/>
</dbReference>
<feature type="region of interest" description="Disordered" evidence="5">
    <location>
        <begin position="249"/>
        <end position="301"/>
    </location>
</feature>
<dbReference type="PANTHER" id="PTHR17453">
    <property type="entry name" value="SIGNAL RECOGNITION PARTICLE 19 KD PROTEIN"/>
    <property type="match status" value="1"/>
</dbReference>
<feature type="compositionally biased region" description="Low complexity" evidence="5">
    <location>
        <begin position="270"/>
        <end position="280"/>
    </location>
</feature>
<dbReference type="GO" id="GO:0005786">
    <property type="term" value="C:signal recognition particle, endoplasmic reticulum targeting"/>
    <property type="evidence" value="ECO:0007669"/>
    <property type="project" value="UniProtKB-KW"/>
</dbReference>
<evidence type="ECO:0008006" key="8">
    <source>
        <dbReference type="Google" id="ProtNLM"/>
    </source>
</evidence>
<comment type="subcellular location">
    <subcellularLocation>
        <location evidence="1">Cytoplasm</location>
    </subcellularLocation>
</comment>
<reference evidence="6 7" key="1">
    <citation type="submission" date="2016-06" db="EMBL/GenBank/DDBJ databases">
        <title>Evolution of pathogenesis and genome organization in the Tremellales.</title>
        <authorList>
            <person name="Cuomo C."/>
            <person name="Litvintseva A."/>
            <person name="Heitman J."/>
            <person name="Chen Y."/>
            <person name="Sun S."/>
            <person name="Springer D."/>
            <person name="Dromer F."/>
            <person name="Young S."/>
            <person name="Zeng Q."/>
            <person name="Chapman S."/>
            <person name="Gujja S."/>
            <person name="Saif S."/>
            <person name="Birren B."/>
        </authorList>
    </citation>
    <scope>NUCLEOTIDE SEQUENCE [LARGE SCALE GENOMIC DNA]</scope>
    <source>
        <strain evidence="6 7">ATCC 28783</strain>
    </source>
</reference>
<feature type="region of interest" description="Disordered" evidence="5">
    <location>
        <begin position="319"/>
        <end position="348"/>
    </location>
</feature>
<dbReference type="GO" id="GO:0006617">
    <property type="term" value="P:SRP-dependent cotranslational protein targeting to membrane, signal sequence recognition"/>
    <property type="evidence" value="ECO:0007669"/>
    <property type="project" value="TreeGrafter"/>
</dbReference>
<dbReference type="FunCoup" id="A0A4V1M4M7">
    <property type="interactions" value="27"/>
</dbReference>
<proteinExistence type="predicted"/>
<protein>
    <recommendedName>
        <fullName evidence="8">Signal recognition particle subunit SRP19</fullName>
    </recommendedName>
</protein>
<evidence type="ECO:0000256" key="3">
    <source>
        <dbReference type="ARBA" id="ARBA00023135"/>
    </source>
</evidence>